<reference evidence="6" key="1">
    <citation type="submission" date="2025-08" db="UniProtKB">
        <authorList>
            <consortium name="Ensembl"/>
        </authorList>
    </citation>
    <scope>IDENTIFICATION</scope>
</reference>
<feature type="region of interest" description="Disordered" evidence="4">
    <location>
        <begin position="131"/>
        <end position="163"/>
    </location>
</feature>
<dbReference type="InterPro" id="IPR004301">
    <property type="entry name" value="Nucleoplasmin"/>
</dbReference>
<dbReference type="KEGG" id="ptex:113436666"/>
<dbReference type="PANTHER" id="PTHR22747:SF13">
    <property type="entry name" value="NUCLEOPLASMIN-3"/>
    <property type="match status" value="1"/>
</dbReference>
<comment type="subcellular location">
    <subcellularLocation>
        <location evidence="1">Nucleus</location>
    </subcellularLocation>
</comment>
<evidence type="ECO:0000259" key="5">
    <source>
        <dbReference type="Pfam" id="PF03066"/>
    </source>
</evidence>
<proteinExistence type="inferred from homology"/>
<organism evidence="6 7">
    <name type="scientific">Pseudonaja textilis</name>
    <name type="common">Eastern brown snake</name>
    <dbReference type="NCBI Taxonomy" id="8673"/>
    <lineage>
        <taxon>Eukaryota</taxon>
        <taxon>Metazoa</taxon>
        <taxon>Chordata</taxon>
        <taxon>Craniata</taxon>
        <taxon>Vertebrata</taxon>
        <taxon>Euteleostomi</taxon>
        <taxon>Lepidosauria</taxon>
        <taxon>Squamata</taxon>
        <taxon>Bifurcata</taxon>
        <taxon>Unidentata</taxon>
        <taxon>Episquamata</taxon>
        <taxon>Toxicofera</taxon>
        <taxon>Serpentes</taxon>
        <taxon>Colubroidea</taxon>
        <taxon>Elapidae</taxon>
        <taxon>Hydrophiinae</taxon>
        <taxon>Pseudonaja</taxon>
    </lineage>
</organism>
<dbReference type="SUPFAM" id="SSF69203">
    <property type="entry name" value="Nucleoplasmin-like core domain"/>
    <property type="match status" value="1"/>
</dbReference>
<dbReference type="FunFam" id="2.60.120.340:FF:000011">
    <property type="entry name" value="Nucleophosmin/nucleoplasmin 3"/>
    <property type="match status" value="1"/>
</dbReference>
<dbReference type="RefSeq" id="XP_026556951.1">
    <property type="nucleotide sequence ID" value="XM_026701166.1"/>
</dbReference>
<evidence type="ECO:0000313" key="7">
    <source>
        <dbReference type="Proteomes" id="UP000472273"/>
    </source>
</evidence>
<dbReference type="OrthoDB" id="9900353at2759"/>
<dbReference type="GeneTree" id="ENSGT00940000158796"/>
<keyword evidence="7" id="KW-1185">Reference proteome</keyword>
<comment type="similarity">
    <text evidence="2">Belongs to the nucleoplasmin family.</text>
</comment>
<dbReference type="Pfam" id="PF03066">
    <property type="entry name" value="Nucleoplasmin"/>
    <property type="match status" value="1"/>
</dbReference>
<dbReference type="Ensembl" id="ENSPTXT00000027470.1">
    <property type="protein sequence ID" value="ENSPTXP00000026655.1"/>
    <property type="gene ID" value="ENSPTXG00000018421.1"/>
</dbReference>
<protein>
    <submittedName>
        <fullName evidence="6">Nucleophosmin/nucleoplasmin 3</fullName>
    </submittedName>
</protein>
<evidence type="ECO:0000256" key="2">
    <source>
        <dbReference type="ARBA" id="ARBA00010744"/>
    </source>
</evidence>
<dbReference type="CTD" id="10360"/>
<dbReference type="InterPro" id="IPR036824">
    <property type="entry name" value="Nucleoplasmin_core_dom_sf"/>
</dbReference>
<dbReference type="GO" id="GO:0005730">
    <property type="term" value="C:nucleolus"/>
    <property type="evidence" value="ECO:0007669"/>
    <property type="project" value="TreeGrafter"/>
</dbReference>
<feature type="compositionally biased region" description="Acidic residues" evidence="4">
    <location>
        <begin position="133"/>
        <end position="151"/>
    </location>
</feature>
<dbReference type="Gene3D" id="2.60.120.340">
    <property type="entry name" value="Nucleoplasmin core domain"/>
    <property type="match status" value="1"/>
</dbReference>
<dbReference type="GeneID" id="113436666"/>
<name>A0A670ZV85_PSETE</name>
<gene>
    <name evidence="6" type="primary">NPM3</name>
</gene>
<keyword evidence="3" id="KW-0539">Nucleus</keyword>
<reference evidence="6" key="2">
    <citation type="submission" date="2025-09" db="UniProtKB">
        <authorList>
            <consortium name="Ensembl"/>
        </authorList>
    </citation>
    <scope>IDENTIFICATION</scope>
</reference>
<dbReference type="InterPro" id="IPR024057">
    <property type="entry name" value="Nucleoplasmin_core_dom"/>
</dbReference>
<evidence type="ECO:0000256" key="1">
    <source>
        <dbReference type="ARBA" id="ARBA00004123"/>
    </source>
</evidence>
<evidence type="ECO:0000256" key="3">
    <source>
        <dbReference type="ARBA" id="ARBA00023242"/>
    </source>
</evidence>
<dbReference type="GO" id="GO:0003723">
    <property type="term" value="F:RNA binding"/>
    <property type="evidence" value="ECO:0007669"/>
    <property type="project" value="TreeGrafter"/>
</dbReference>
<dbReference type="GO" id="GO:0003682">
    <property type="term" value="F:chromatin binding"/>
    <property type="evidence" value="ECO:0007669"/>
    <property type="project" value="TreeGrafter"/>
</dbReference>
<dbReference type="PANTHER" id="PTHR22747">
    <property type="entry name" value="NUCLEOPLASMIN"/>
    <property type="match status" value="1"/>
</dbReference>
<evidence type="ECO:0000256" key="4">
    <source>
        <dbReference type="SAM" id="MobiDB-lite"/>
    </source>
</evidence>
<dbReference type="AlphaFoldDB" id="A0A670ZV85"/>
<feature type="domain" description="Nucleoplasmin core" evidence="5">
    <location>
        <begin position="25"/>
        <end position="125"/>
    </location>
</feature>
<dbReference type="GO" id="GO:0042393">
    <property type="term" value="F:histone binding"/>
    <property type="evidence" value="ECO:0007669"/>
    <property type="project" value="TreeGrafter"/>
</dbReference>
<dbReference type="Proteomes" id="UP000472273">
    <property type="component" value="Unplaced"/>
</dbReference>
<accession>A0A670ZV85</accession>
<sequence length="163" mass="18297">MASFLDLDSMDEGEATPPICTSRFVFGCELNSSARSYTFKVSEEDDSDHFLALNMACLSEGAKDECNIVEVVGRDYQNKEVAVPVANLKLSCQPWLCLDNFEFQPPVTFRLRSGSGPVHLSGQHQIFHRKDLSDDDFSDDEEESIDQEEELSPIKPAKKKQKS</sequence>
<dbReference type="GO" id="GO:0006338">
    <property type="term" value="P:chromatin remodeling"/>
    <property type="evidence" value="ECO:0007669"/>
    <property type="project" value="TreeGrafter"/>
</dbReference>
<dbReference type="GO" id="GO:0005654">
    <property type="term" value="C:nucleoplasm"/>
    <property type="evidence" value="ECO:0007669"/>
    <property type="project" value="TreeGrafter"/>
</dbReference>
<evidence type="ECO:0000313" key="6">
    <source>
        <dbReference type="Ensembl" id="ENSPTXP00000026655.1"/>
    </source>
</evidence>
<dbReference type="OMA" id="ECNIVEF"/>
<dbReference type="GO" id="GO:0005737">
    <property type="term" value="C:cytoplasm"/>
    <property type="evidence" value="ECO:0007669"/>
    <property type="project" value="TreeGrafter"/>
</dbReference>